<organism evidence="2">
    <name type="scientific">gut metagenome</name>
    <dbReference type="NCBI Taxonomy" id="749906"/>
    <lineage>
        <taxon>unclassified sequences</taxon>
        <taxon>metagenomes</taxon>
        <taxon>organismal metagenomes</taxon>
    </lineage>
</organism>
<name>J9FVY4_9ZZZZ</name>
<dbReference type="InterPro" id="IPR002559">
    <property type="entry name" value="Transposase_11"/>
</dbReference>
<proteinExistence type="predicted"/>
<sequence length="143" mass="16708">APLILKANSRRWMIENCFRIMKTDFEARPVYLQRDDRIKAHFLTCFLALLLYKFLEKKVNRGGNHFSTEEIIGTLFEMNFLSLQGEGYIPTYTRTDLTNALHGSAGFRTDTQIVPKKRMREIISATKNSRSSKEKLKEKEKNM</sequence>
<dbReference type="Pfam" id="PF01609">
    <property type="entry name" value="DDE_Tnp_1"/>
    <property type="match status" value="1"/>
</dbReference>
<dbReference type="GO" id="GO:0006313">
    <property type="term" value="P:DNA transposition"/>
    <property type="evidence" value="ECO:0007669"/>
    <property type="project" value="InterPro"/>
</dbReference>
<dbReference type="GO" id="GO:0003677">
    <property type="term" value="F:DNA binding"/>
    <property type="evidence" value="ECO:0007669"/>
    <property type="project" value="InterPro"/>
</dbReference>
<dbReference type="GO" id="GO:0004803">
    <property type="term" value="F:transposase activity"/>
    <property type="evidence" value="ECO:0007669"/>
    <property type="project" value="InterPro"/>
</dbReference>
<dbReference type="SUPFAM" id="SSF53098">
    <property type="entry name" value="Ribonuclease H-like"/>
    <property type="match status" value="1"/>
</dbReference>
<gene>
    <name evidence="2" type="ORF">EVA_18161</name>
</gene>
<dbReference type="InterPro" id="IPR012337">
    <property type="entry name" value="RNaseH-like_sf"/>
</dbReference>
<evidence type="ECO:0000259" key="1">
    <source>
        <dbReference type="Pfam" id="PF01609"/>
    </source>
</evidence>
<feature type="non-terminal residue" evidence="2">
    <location>
        <position position="1"/>
    </location>
</feature>
<comment type="caution">
    <text evidence="2">The sequence shown here is derived from an EMBL/GenBank/DDBJ whole genome shotgun (WGS) entry which is preliminary data.</text>
</comment>
<feature type="domain" description="Transposase IS4-like" evidence="1">
    <location>
        <begin position="8"/>
        <end position="51"/>
    </location>
</feature>
<protein>
    <submittedName>
        <fullName evidence="2">Transposase IS4 family protein</fullName>
    </submittedName>
</protein>
<evidence type="ECO:0000313" key="2">
    <source>
        <dbReference type="EMBL" id="EJW93732.1"/>
    </source>
</evidence>
<accession>J9FVY4</accession>
<dbReference type="AlphaFoldDB" id="J9FVY4"/>
<dbReference type="EMBL" id="AMCI01006789">
    <property type="protein sequence ID" value="EJW93732.1"/>
    <property type="molecule type" value="Genomic_DNA"/>
</dbReference>
<reference evidence="2" key="1">
    <citation type="journal article" date="2012" name="PLoS ONE">
        <title>Gene sets for utilization of primary and secondary nutrition supplies in the distal gut of endangered iberian lynx.</title>
        <authorList>
            <person name="Alcaide M."/>
            <person name="Messina E."/>
            <person name="Richter M."/>
            <person name="Bargiela R."/>
            <person name="Peplies J."/>
            <person name="Huws S.A."/>
            <person name="Newbold C.J."/>
            <person name="Golyshin P.N."/>
            <person name="Simon M.A."/>
            <person name="Lopez G."/>
            <person name="Yakimov M.M."/>
            <person name="Ferrer M."/>
        </authorList>
    </citation>
    <scope>NUCLEOTIDE SEQUENCE</scope>
</reference>